<reference evidence="6 7" key="1">
    <citation type="journal article" date="2016" name="Front. Microbiol.">
        <title>Genomic Resource of Rice Seed Associated Bacteria.</title>
        <authorList>
            <person name="Midha S."/>
            <person name="Bansal K."/>
            <person name="Sharma S."/>
            <person name="Kumar N."/>
            <person name="Patil P.P."/>
            <person name="Chaudhry V."/>
            <person name="Patil P.B."/>
        </authorList>
    </citation>
    <scope>NUCLEOTIDE SEQUENCE [LARGE SCALE GENOMIC DNA]</scope>
    <source>
        <strain evidence="6 7">NS226</strain>
    </source>
</reference>
<dbReference type="Gene3D" id="1.10.357.10">
    <property type="entry name" value="Tetracycline Repressor, domain 2"/>
    <property type="match status" value="1"/>
</dbReference>
<evidence type="ECO:0000256" key="2">
    <source>
        <dbReference type="ARBA" id="ARBA00023125"/>
    </source>
</evidence>
<dbReference type="AlphaFoldDB" id="A0A175R379"/>
<dbReference type="PANTHER" id="PTHR30055">
    <property type="entry name" value="HTH-TYPE TRANSCRIPTIONAL REGULATOR RUTR"/>
    <property type="match status" value="1"/>
</dbReference>
<dbReference type="Gene3D" id="1.10.10.60">
    <property type="entry name" value="Homeodomain-like"/>
    <property type="match status" value="1"/>
</dbReference>
<dbReference type="PROSITE" id="PS50977">
    <property type="entry name" value="HTH_TETR_2"/>
    <property type="match status" value="1"/>
</dbReference>
<dbReference type="InterPro" id="IPR023772">
    <property type="entry name" value="DNA-bd_HTH_TetR-type_CS"/>
</dbReference>
<evidence type="ECO:0000256" key="4">
    <source>
        <dbReference type="PROSITE-ProRule" id="PRU00335"/>
    </source>
</evidence>
<dbReference type="GO" id="GO:0000976">
    <property type="term" value="F:transcription cis-regulatory region binding"/>
    <property type="evidence" value="ECO:0007669"/>
    <property type="project" value="TreeGrafter"/>
</dbReference>
<dbReference type="STRING" id="401562.NS365_17905"/>
<name>A0A175R379_9HYPH</name>
<dbReference type="EMBL" id="LDPZ01000059">
    <property type="protein sequence ID" value="KTQ85422.1"/>
    <property type="molecule type" value="Genomic_DNA"/>
</dbReference>
<accession>A0A175R379</accession>
<dbReference type="SUPFAM" id="SSF48498">
    <property type="entry name" value="Tetracyclin repressor-like, C-terminal domain"/>
    <property type="match status" value="1"/>
</dbReference>
<evidence type="ECO:0000256" key="3">
    <source>
        <dbReference type="ARBA" id="ARBA00023163"/>
    </source>
</evidence>
<keyword evidence="1" id="KW-0805">Transcription regulation</keyword>
<dbReference type="PROSITE" id="PS01081">
    <property type="entry name" value="HTH_TETR_1"/>
    <property type="match status" value="1"/>
</dbReference>
<dbReference type="InterPro" id="IPR036271">
    <property type="entry name" value="Tet_transcr_reg_TetR-rel_C_sf"/>
</dbReference>
<dbReference type="GO" id="GO:0003700">
    <property type="term" value="F:DNA-binding transcription factor activity"/>
    <property type="evidence" value="ECO:0007669"/>
    <property type="project" value="TreeGrafter"/>
</dbReference>
<keyword evidence="2 4" id="KW-0238">DNA-binding</keyword>
<dbReference type="SUPFAM" id="SSF46689">
    <property type="entry name" value="Homeodomain-like"/>
    <property type="match status" value="1"/>
</dbReference>
<dbReference type="FunFam" id="1.10.10.60:FF:000141">
    <property type="entry name" value="TetR family transcriptional regulator"/>
    <property type="match status" value="1"/>
</dbReference>
<dbReference type="PRINTS" id="PR00455">
    <property type="entry name" value="HTHTETR"/>
</dbReference>
<evidence type="ECO:0000256" key="1">
    <source>
        <dbReference type="ARBA" id="ARBA00023015"/>
    </source>
</evidence>
<gene>
    <name evidence="6" type="ORF">NS226_19610</name>
</gene>
<organism evidence="6 7">
    <name type="scientific">Aureimonas ureilytica</name>
    <dbReference type="NCBI Taxonomy" id="401562"/>
    <lineage>
        <taxon>Bacteria</taxon>
        <taxon>Pseudomonadati</taxon>
        <taxon>Pseudomonadota</taxon>
        <taxon>Alphaproteobacteria</taxon>
        <taxon>Hyphomicrobiales</taxon>
        <taxon>Aurantimonadaceae</taxon>
        <taxon>Aureimonas</taxon>
    </lineage>
</organism>
<dbReference type="InterPro" id="IPR050109">
    <property type="entry name" value="HTH-type_TetR-like_transc_reg"/>
</dbReference>
<dbReference type="Proteomes" id="UP000078272">
    <property type="component" value="Unassembled WGS sequence"/>
</dbReference>
<evidence type="ECO:0000313" key="7">
    <source>
        <dbReference type="Proteomes" id="UP000078272"/>
    </source>
</evidence>
<dbReference type="PANTHER" id="PTHR30055:SF146">
    <property type="entry name" value="HTH-TYPE TRANSCRIPTIONAL DUAL REGULATOR CECR"/>
    <property type="match status" value="1"/>
</dbReference>
<comment type="caution">
    <text evidence="6">The sequence shown here is derived from an EMBL/GenBank/DDBJ whole genome shotgun (WGS) entry which is preliminary data.</text>
</comment>
<dbReference type="InterPro" id="IPR009057">
    <property type="entry name" value="Homeodomain-like_sf"/>
</dbReference>
<feature type="domain" description="HTH tetR-type" evidence="5">
    <location>
        <begin position="16"/>
        <end position="76"/>
    </location>
</feature>
<keyword evidence="3" id="KW-0804">Transcription</keyword>
<protein>
    <recommendedName>
        <fullName evidence="5">HTH tetR-type domain-containing protein</fullName>
    </recommendedName>
</protein>
<evidence type="ECO:0000259" key="5">
    <source>
        <dbReference type="PROSITE" id="PS50977"/>
    </source>
</evidence>
<dbReference type="PATRIC" id="fig|401562.3.peg.4047"/>
<dbReference type="InterPro" id="IPR039536">
    <property type="entry name" value="TetR_C_Proteobacteria"/>
</dbReference>
<dbReference type="Pfam" id="PF00440">
    <property type="entry name" value="TetR_N"/>
    <property type="match status" value="1"/>
</dbReference>
<evidence type="ECO:0000313" key="6">
    <source>
        <dbReference type="EMBL" id="KTQ85422.1"/>
    </source>
</evidence>
<dbReference type="Pfam" id="PF14246">
    <property type="entry name" value="TetR_C_7"/>
    <property type="match status" value="1"/>
</dbReference>
<proteinExistence type="predicted"/>
<dbReference type="InterPro" id="IPR001647">
    <property type="entry name" value="HTH_TetR"/>
</dbReference>
<sequence length="208" mass="23008">MVRADSPHRRSAAPQGSSRSAIVAAAEMLFLERGFGGVSVDELAAAAGVARRTLYNHFDSKEQIFAEVMSRMSADLAQALPPAVETMGDVKTVLRLVAEAVLEFQTRADYRALVSIVIAEGKQFEWLRGEFAQLNDPYLERFARFLSFLTEGQILACANPDLAARQFIGLFNEALFWPTLMGQSVTLGRQEVIDEAIGMFLLRYQGRS</sequence>
<feature type="DNA-binding region" description="H-T-H motif" evidence="4">
    <location>
        <begin position="39"/>
        <end position="58"/>
    </location>
</feature>